<name>A0AA36D1C6_9BILA</name>
<comment type="caution">
    <text evidence="1">The sequence shown here is derived from an EMBL/GenBank/DDBJ whole genome shotgun (WGS) entry which is preliminary data.</text>
</comment>
<accession>A0AA36D1C6</accession>
<dbReference type="EMBL" id="CATQJA010002652">
    <property type="protein sequence ID" value="CAJ0578003.1"/>
    <property type="molecule type" value="Genomic_DNA"/>
</dbReference>
<evidence type="ECO:0000313" key="1">
    <source>
        <dbReference type="EMBL" id="CAJ0578003.1"/>
    </source>
</evidence>
<evidence type="ECO:0000313" key="2">
    <source>
        <dbReference type="Proteomes" id="UP001177023"/>
    </source>
</evidence>
<feature type="non-terminal residue" evidence="1">
    <location>
        <position position="347"/>
    </location>
</feature>
<dbReference type="Proteomes" id="UP001177023">
    <property type="component" value="Unassembled WGS sequence"/>
</dbReference>
<sequence length="347" mass="39847">MMVTACTRESASMDIDDDKFVVRGMILMARDLDMWELHTDSIHNRIGIIRQGVKFREAAWSCNKLMKLLPTSRVSIGGTTVLAFDRRISQFGPGSPKRIARIMNETGPCEITPILRWPAAIVKLDLRLEENISNFDIFRKLQANYRHGAEELELSWTDDRVRCSRCIKRYSNAAPWDCSVCEKAWANCLTNKKGRLPEVAFDGIRDFSVDAIANMTDVAFCPMVLPLMGRLVRVSGKCEWPHFNLMAFTRQFQQRLERVHAGRMESIDDVRQLNFSKFLRSWLPDRLSIVNEGITMLFFDTRAYGKKFVTAFLWSKREIVARDGLCVLNVRQQGKTPANFLVALIEL</sequence>
<keyword evidence="2" id="KW-1185">Reference proteome</keyword>
<reference evidence="1" key="1">
    <citation type="submission" date="2023-06" db="EMBL/GenBank/DDBJ databases">
        <authorList>
            <person name="Delattre M."/>
        </authorList>
    </citation>
    <scope>NUCLEOTIDE SEQUENCE</scope>
    <source>
        <strain evidence="1">AF72</strain>
    </source>
</reference>
<proteinExistence type="predicted"/>
<protein>
    <submittedName>
        <fullName evidence="1">Uncharacterized protein</fullName>
    </submittedName>
</protein>
<gene>
    <name evidence="1" type="ORF">MSPICULIGERA_LOCUS16267</name>
</gene>
<dbReference type="AlphaFoldDB" id="A0AA36D1C6"/>
<organism evidence="1 2">
    <name type="scientific">Mesorhabditis spiculigera</name>
    <dbReference type="NCBI Taxonomy" id="96644"/>
    <lineage>
        <taxon>Eukaryota</taxon>
        <taxon>Metazoa</taxon>
        <taxon>Ecdysozoa</taxon>
        <taxon>Nematoda</taxon>
        <taxon>Chromadorea</taxon>
        <taxon>Rhabditida</taxon>
        <taxon>Rhabditina</taxon>
        <taxon>Rhabditomorpha</taxon>
        <taxon>Rhabditoidea</taxon>
        <taxon>Rhabditidae</taxon>
        <taxon>Mesorhabditinae</taxon>
        <taxon>Mesorhabditis</taxon>
    </lineage>
</organism>